<feature type="signal peptide" evidence="1">
    <location>
        <begin position="1"/>
        <end position="18"/>
    </location>
</feature>
<evidence type="ECO:0000313" key="2">
    <source>
        <dbReference type="EMBL" id="WQH07289.1"/>
    </source>
</evidence>
<accession>A0ABZ0Y5G3</accession>
<gene>
    <name evidence="2" type="ORF">SR858_13400</name>
</gene>
<feature type="chain" id="PRO_5045624012" description="Peptidase A2 domain-containing protein" evidence="1">
    <location>
        <begin position="19"/>
        <end position="296"/>
    </location>
</feature>
<organism evidence="2 3">
    <name type="scientific">Duganella zoogloeoides</name>
    <dbReference type="NCBI Taxonomy" id="75659"/>
    <lineage>
        <taxon>Bacteria</taxon>
        <taxon>Pseudomonadati</taxon>
        <taxon>Pseudomonadota</taxon>
        <taxon>Betaproteobacteria</taxon>
        <taxon>Burkholderiales</taxon>
        <taxon>Oxalobacteraceae</taxon>
        <taxon>Telluria group</taxon>
        <taxon>Duganella</taxon>
    </lineage>
</organism>
<evidence type="ECO:0008006" key="4">
    <source>
        <dbReference type="Google" id="ProtNLM"/>
    </source>
</evidence>
<keyword evidence="3" id="KW-1185">Reference proteome</keyword>
<dbReference type="Proteomes" id="UP001326110">
    <property type="component" value="Chromosome"/>
</dbReference>
<proteinExistence type="predicted"/>
<dbReference type="RefSeq" id="WP_019921305.1">
    <property type="nucleotide sequence ID" value="NZ_CP140152.1"/>
</dbReference>
<dbReference type="GeneID" id="43163072"/>
<name>A0ABZ0Y5G3_9BURK</name>
<reference evidence="2 3" key="1">
    <citation type="submission" date="2023-11" db="EMBL/GenBank/DDBJ databases">
        <title>MicrobeMod: A computational toolkit for identifying prokaryotic methylation and restriction-modification with nanopore sequencing.</title>
        <authorList>
            <person name="Crits-Christoph A."/>
            <person name="Kang S.C."/>
            <person name="Lee H."/>
            <person name="Ostrov N."/>
        </authorList>
    </citation>
    <scope>NUCLEOTIDE SEQUENCE [LARGE SCALE GENOMIC DNA]</scope>
    <source>
        <strain evidence="2 3">ATCC 25935</strain>
    </source>
</reference>
<keyword evidence="1" id="KW-0732">Signal</keyword>
<evidence type="ECO:0000256" key="1">
    <source>
        <dbReference type="SAM" id="SignalP"/>
    </source>
</evidence>
<protein>
    <recommendedName>
        <fullName evidence="4">Peptidase A2 domain-containing protein</fullName>
    </recommendedName>
</protein>
<sequence length="296" mass="31053">MRLALPLLLSCLPLSTQATDWQAFHWQMGSLQGGPVERLGVVLPVTIDGIDCYAQLDTGANGGVIWHAQPGAPQAPAAAEARKVLVEIAGARAYASAEPAILARLTTALCKQTVIASLGNAFFEQGTLTLDLGGARLSYAPQPLLANDASAQPLFYARWTGTGGHPLVEVAQHGRAPGYALLDTGATRFGLTATRAEEWAALTGNAPLQASDKVRKYSVRSWGREVDCYETGAAGDFSVGAVAVGAVTAAYCVNQGFDAPVRLIGVLGLKPLGDRVVTIDYPSRRWKLAQSSTVAP</sequence>
<evidence type="ECO:0000313" key="3">
    <source>
        <dbReference type="Proteomes" id="UP001326110"/>
    </source>
</evidence>
<dbReference type="EMBL" id="CP140152">
    <property type="protein sequence ID" value="WQH07289.1"/>
    <property type="molecule type" value="Genomic_DNA"/>
</dbReference>